<organism evidence="10">
    <name type="scientific">Gracilariopsis tenuifrons</name>
    <dbReference type="NCBI Taxonomy" id="31472"/>
    <lineage>
        <taxon>Eukaryota</taxon>
        <taxon>Rhodophyta</taxon>
        <taxon>Florideophyceae</taxon>
        <taxon>Rhodymeniophycidae</taxon>
        <taxon>Gracilariales</taxon>
        <taxon>Gracilariaceae</taxon>
        <taxon>Gracilariopsis</taxon>
    </lineage>
</organism>
<dbReference type="InterPro" id="IPR009000">
    <property type="entry name" value="Transl_B-barrel_sf"/>
</dbReference>
<comment type="subcellular location">
    <subcellularLocation>
        <location evidence="8">Plastid</location>
        <location evidence="8">Chloroplast</location>
    </subcellularLocation>
</comment>
<comment type="similarity">
    <text evidence="1 8">Belongs to the universal ribosomal protein uL3 family.</text>
</comment>
<dbReference type="InterPro" id="IPR019927">
    <property type="entry name" value="Ribosomal_uL3_bac/org-type"/>
</dbReference>
<dbReference type="FunFam" id="2.40.30.10:FF:000065">
    <property type="entry name" value="50S ribosomal protein L3, chloroplastic"/>
    <property type="match status" value="1"/>
</dbReference>
<feature type="region of interest" description="Disordered" evidence="9">
    <location>
        <begin position="129"/>
        <end position="152"/>
    </location>
</feature>
<dbReference type="Pfam" id="PF00297">
    <property type="entry name" value="Ribosomal_L3"/>
    <property type="match status" value="1"/>
</dbReference>
<keyword evidence="4 8" id="KW-0694">RNA-binding</keyword>
<evidence type="ECO:0000256" key="7">
    <source>
        <dbReference type="ARBA" id="ARBA00035213"/>
    </source>
</evidence>
<evidence type="ECO:0000256" key="1">
    <source>
        <dbReference type="ARBA" id="ARBA00006540"/>
    </source>
</evidence>
<evidence type="ECO:0000313" key="10">
    <source>
        <dbReference type="EMBL" id="AXF36169.1"/>
    </source>
</evidence>
<evidence type="ECO:0000256" key="8">
    <source>
        <dbReference type="HAMAP-Rule" id="MF_01325"/>
    </source>
</evidence>
<dbReference type="EMBL" id="MH396106">
    <property type="protein sequence ID" value="AXF36169.1"/>
    <property type="molecule type" value="Genomic_DNA"/>
</dbReference>
<dbReference type="Gene3D" id="2.40.30.10">
    <property type="entry name" value="Translation factors"/>
    <property type="match status" value="2"/>
</dbReference>
<dbReference type="AlphaFoldDB" id="A0A345AID3"/>
<keyword evidence="6 8" id="KW-0687">Ribonucleoprotein</keyword>
<keyword evidence="5 8" id="KW-0689">Ribosomal protein</keyword>
<dbReference type="GO" id="GO:0022625">
    <property type="term" value="C:cytosolic large ribosomal subunit"/>
    <property type="evidence" value="ECO:0007669"/>
    <property type="project" value="TreeGrafter"/>
</dbReference>
<reference evidence="10" key="1">
    <citation type="journal article" date="2018" name="J. Phycol.">
        <title>Organellar genomics: a useful tool to study evolutionary relationships and molecular evolution in Gracilariaceae (Rhodophyta).</title>
        <authorList>
            <person name="Iha C."/>
            <person name="Grassa C.J."/>
            <person name="de M Lyra G."/>
            <person name="Davis C.C."/>
            <person name="Verbruggen H."/>
            <person name="Oliveira M.C."/>
        </authorList>
    </citation>
    <scope>NUCLEOTIDE SEQUENCE</scope>
    <source>
        <strain evidence="10">BG0039</strain>
    </source>
</reference>
<evidence type="ECO:0000256" key="4">
    <source>
        <dbReference type="ARBA" id="ARBA00022884"/>
    </source>
</evidence>
<evidence type="ECO:0000256" key="6">
    <source>
        <dbReference type="ARBA" id="ARBA00023274"/>
    </source>
</evidence>
<sequence>MTIGLLGKKIGMTQIFDPEGKAIPVTILELGPCIITDIKNKKFHGYEAIQIGYFNVQANKLNKAEIGHLTKWQISPLKYLQEYKIDSSEKFKIGQNITINDLSIDQKISVSGISIGRGFTGYQKRHHFSRGPMSHGSKNHRQPGSIGAGTTPGRVFAGKKMAGRMGGKKVTIKNIHILDINTNNNTVVIKGSVPGKAGNIVSIYQK</sequence>
<protein>
    <recommendedName>
        <fullName evidence="7 8">Large ribosomal subunit protein uL3c</fullName>
    </recommendedName>
</protein>
<dbReference type="InterPro" id="IPR000597">
    <property type="entry name" value="Ribosomal_uL3"/>
</dbReference>
<dbReference type="RefSeq" id="YP_010199432.1">
    <property type="nucleotide sequence ID" value="NC_058670.1"/>
</dbReference>
<dbReference type="GO" id="GO:0009507">
    <property type="term" value="C:chloroplast"/>
    <property type="evidence" value="ECO:0007669"/>
    <property type="project" value="UniProtKB-SubCell"/>
</dbReference>
<dbReference type="SUPFAM" id="SSF50447">
    <property type="entry name" value="Translation proteins"/>
    <property type="match status" value="1"/>
</dbReference>
<dbReference type="GeneID" id="68635565"/>
<evidence type="ECO:0000256" key="3">
    <source>
        <dbReference type="ARBA" id="ARBA00022730"/>
    </source>
</evidence>
<comment type="subunit">
    <text evidence="2 8">Part of the 50S ribosomal subunit.</text>
</comment>
<dbReference type="GO" id="GO:0019843">
    <property type="term" value="F:rRNA binding"/>
    <property type="evidence" value="ECO:0007669"/>
    <property type="project" value="UniProtKB-UniRule"/>
</dbReference>
<dbReference type="PANTHER" id="PTHR11229:SF16">
    <property type="entry name" value="LARGE RIBOSOMAL SUBUNIT PROTEIN UL3C"/>
    <property type="match status" value="1"/>
</dbReference>
<dbReference type="HAMAP" id="MF_01325_B">
    <property type="entry name" value="Ribosomal_uL3_B"/>
    <property type="match status" value="1"/>
</dbReference>
<dbReference type="NCBIfam" id="TIGR03625">
    <property type="entry name" value="L3_bact"/>
    <property type="match status" value="1"/>
</dbReference>
<keyword evidence="10" id="KW-0934">Plastid</keyword>
<evidence type="ECO:0000256" key="5">
    <source>
        <dbReference type="ARBA" id="ARBA00022980"/>
    </source>
</evidence>
<name>A0A345AID3_9FLOR</name>
<comment type="function">
    <text evidence="8">One of the primary rRNA binding proteins, it binds directly near the 3'-end of the 23S rRNA, where it nucleates assembly of the 50S subunit.</text>
</comment>
<proteinExistence type="inferred from homology"/>
<dbReference type="PANTHER" id="PTHR11229">
    <property type="entry name" value="50S RIBOSOMAL PROTEIN L3"/>
    <property type="match status" value="1"/>
</dbReference>
<keyword evidence="10" id="KW-0150">Chloroplast</keyword>
<accession>A0A345AID3</accession>
<dbReference type="GO" id="GO:0003735">
    <property type="term" value="F:structural constituent of ribosome"/>
    <property type="evidence" value="ECO:0007669"/>
    <property type="project" value="InterPro"/>
</dbReference>
<keyword evidence="3 8" id="KW-0699">rRNA-binding</keyword>
<dbReference type="GO" id="GO:0006412">
    <property type="term" value="P:translation"/>
    <property type="evidence" value="ECO:0007669"/>
    <property type="project" value="UniProtKB-UniRule"/>
</dbReference>
<geneLocation type="chloroplast" evidence="10"/>
<evidence type="ECO:0000256" key="9">
    <source>
        <dbReference type="SAM" id="MobiDB-lite"/>
    </source>
</evidence>
<evidence type="ECO:0000256" key="2">
    <source>
        <dbReference type="ARBA" id="ARBA00011838"/>
    </source>
</evidence>
<gene>
    <name evidence="8 10" type="primary">rpl3</name>
</gene>